<sequence length="98" mass="11234">MITIQEIEKYSENHPQEVLILRARDNQEEVEIMIFKGFSSNLTGSTAFDPDMAILSPDGEIISCHRILSPYNPNNPQYIEKNISPSELLKLLRENESK</sequence>
<reference evidence="2 3" key="1">
    <citation type="submission" date="2019-11" db="EMBL/GenBank/DDBJ databases">
        <title>Isolation of a new High Light Tolerant Cyanobacteria.</title>
        <authorList>
            <person name="Dobson Z."/>
            <person name="Vaughn N."/>
            <person name="Vaughn M."/>
            <person name="Fromme P."/>
            <person name="Mazor Y."/>
        </authorList>
    </citation>
    <scope>NUCLEOTIDE SEQUENCE [LARGE SCALE GENOMIC DNA]</scope>
    <source>
        <strain evidence="2 3">0216</strain>
    </source>
</reference>
<dbReference type="PANTHER" id="PTHR36729:SF2">
    <property type="entry name" value="EXPRESSED PROTEIN"/>
    <property type="match status" value="1"/>
</dbReference>
<dbReference type="InterPro" id="IPR056636">
    <property type="entry name" value="DUF7734"/>
</dbReference>
<protein>
    <recommendedName>
        <fullName evidence="1">DUF7734 domain-containing protein</fullName>
    </recommendedName>
</protein>
<accession>A0A844GVJ6</accession>
<proteinExistence type="predicted"/>
<evidence type="ECO:0000259" key="1">
    <source>
        <dbReference type="Pfam" id="PF24869"/>
    </source>
</evidence>
<dbReference type="EMBL" id="WMIA01000014">
    <property type="protein sequence ID" value="MTF39603.1"/>
    <property type="molecule type" value="Genomic_DNA"/>
</dbReference>
<dbReference type="Pfam" id="PF24869">
    <property type="entry name" value="DUF7734"/>
    <property type="match status" value="1"/>
</dbReference>
<feature type="domain" description="DUF7734" evidence="1">
    <location>
        <begin position="5"/>
        <end position="91"/>
    </location>
</feature>
<dbReference type="PANTHER" id="PTHR36729">
    <property type="entry name" value="EXPRESSED PROTEIN"/>
    <property type="match status" value="1"/>
</dbReference>
<organism evidence="2 3">
    <name type="scientific">Cyanobacterium aponinum 0216</name>
    <dbReference type="NCBI Taxonomy" id="2676140"/>
    <lineage>
        <taxon>Bacteria</taxon>
        <taxon>Bacillati</taxon>
        <taxon>Cyanobacteriota</taxon>
        <taxon>Cyanophyceae</taxon>
        <taxon>Oscillatoriophycideae</taxon>
        <taxon>Chroococcales</taxon>
        <taxon>Geminocystaceae</taxon>
        <taxon>Cyanobacterium</taxon>
    </lineage>
</organism>
<comment type="caution">
    <text evidence="2">The sequence shown here is derived from an EMBL/GenBank/DDBJ whole genome shotgun (WGS) entry which is preliminary data.</text>
</comment>
<gene>
    <name evidence="2" type="ORF">GGC33_11785</name>
</gene>
<dbReference type="AlphaFoldDB" id="A0A844GVJ6"/>
<evidence type="ECO:0000313" key="2">
    <source>
        <dbReference type="EMBL" id="MTF39603.1"/>
    </source>
</evidence>
<evidence type="ECO:0000313" key="3">
    <source>
        <dbReference type="Proteomes" id="UP000437131"/>
    </source>
</evidence>
<dbReference type="RefSeq" id="WP_155084129.1">
    <property type="nucleotide sequence ID" value="NZ_WMIA01000014.1"/>
</dbReference>
<dbReference type="Proteomes" id="UP000437131">
    <property type="component" value="Unassembled WGS sequence"/>
</dbReference>
<name>A0A844GVJ6_9CHRO</name>